<protein>
    <recommendedName>
        <fullName evidence="2">SGNH hydrolase-type esterase domain-containing protein</fullName>
    </recommendedName>
</protein>
<organism evidence="1">
    <name type="scientific">marine sediment metagenome</name>
    <dbReference type="NCBI Taxonomy" id="412755"/>
    <lineage>
        <taxon>unclassified sequences</taxon>
        <taxon>metagenomes</taxon>
        <taxon>ecological metagenomes</taxon>
    </lineage>
</organism>
<dbReference type="EMBL" id="BARS01039315">
    <property type="protein sequence ID" value="GAG17525.1"/>
    <property type="molecule type" value="Genomic_DNA"/>
</dbReference>
<dbReference type="Gene3D" id="3.40.50.1110">
    <property type="entry name" value="SGNH hydrolase"/>
    <property type="match status" value="1"/>
</dbReference>
<evidence type="ECO:0008006" key="2">
    <source>
        <dbReference type="Google" id="ProtNLM"/>
    </source>
</evidence>
<evidence type="ECO:0000313" key="1">
    <source>
        <dbReference type="EMBL" id="GAG17525.1"/>
    </source>
</evidence>
<dbReference type="SUPFAM" id="SSF52266">
    <property type="entry name" value="SGNH hydrolase"/>
    <property type="match status" value="1"/>
</dbReference>
<sequence>MRRIQRLLSGFRYGATTLVAAVLLVLLLNAALSLVFYLRDGWSSPETNPVQETYDSVDWAVVYPDLEPDQIERLLAETWTRPHAYEPLTQFTERPYRGEYVNITEMGYRLGRDQGPWPPEDRPYNIFVFGGSTTFGYGVADDQTIASHLQRRLGERTTREVRVYNFGRGMYRSSQERVLFEQLLVSG</sequence>
<dbReference type="InterPro" id="IPR036514">
    <property type="entry name" value="SGNH_hydro_sf"/>
</dbReference>
<gene>
    <name evidence="1" type="ORF">S01H1_60048</name>
</gene>
<reference evidence="1" key="1">
    <citation type="journal article" date="2014" name="Front. Microbiol.">
        <title>High frequency of phylogenetically diverse reductive dehalogenase-homologous genes in deep subseafloor sedimentary metagenomes.</title>
        <authorList>
            <person name="Kawai M."/>
            <person name="Futagami T."/>
            <person name="Toyoda A."/>
            <person name="Takaki Y."/>
            <person name="Nishi S."/>
            <person name="Hori S."/>
            <person name="Arai W."/>
            <person name="Tsubouchi T."/>
            <person name="Morono Y."/>
            <person name="Uchiyama I."/>
            <person name="Ito T."/>
            <person name="Fujiyama A."/>
            <person name="Inagaki F."/>
            <person name="Takami H."/>
        </authorList>
    </citation>
    <scope>NUCLEOTIDE SEQUENCE</scope>
    <source>
        <strain evidence="1">Expedition CK06-06</strain>
    </source>
</reference>
<comment type="caution">
    <text evidence="1">The sequence shown here is derived from an EMBL/GenBank/DDBJ whole genome shotgun (WGS) entry which is preliminary data.</text>
</comment>
<proteinExistence type="predicted"/>
<feature type="non-terminal residue" evidence="1">
    <location>
        <position position="187"/>
    </location>
</feature>
<name>X0VGX8_9ZZZZ</name>
<dbReference type="AlphaFoldDB" id="X0VGX8"/>
<accession>X0VGX8</accession>